<organism evidence="6 7">
    <name type="scientific">Brachybacterium ginsengisoli</name>
    <dbReference type="NCBI Taxonomy" id="1331682"/>
    <lineage>
        <taxon>Bacteria</taxon>
        <taxon>Bacillati</taxon>
        <taxon>Actinomycetota</taxon>
        <taxon>Actinomycetes</taxon>
        <taxon>Micrococcales</taxon>
        <taxon>Dermabacteraceae</taxon>
        <taxon>Brachybacterium</taxon>
    </lineage>
</organism>
<dbReference type="EMBL" id="CP023564">
    <property type="protein sequence ID" value="ATG53421.1"/>
    <property type="molecule type" value="Genomic_DNA"/>
</dbReference>
<dbReference type="InterPro" id="IPR005119">
    <property type="entry name" value="LysR_subst-bd"/>
</dbReference>
<feature type="domain" description="HTH lysR-type" evidence="5">
    <location>
        <begin position="2"/>
        <end position="59"/>
    </location>
</feature>
<reference evidence="6 7" key="1">
    <citation type="journal article" date="2014" name="Int. J. Syst. Evol. Microbiol.">
        <title>Brachybacterium ginsengisoli sp. nov., isolated from soil of a ginseng field.</title>
        <authorList>
            <person name="Hoang V.A."/>
            <person name="Kim Y.J."/>
            <person name="Nguyen N.L."/>
            <person name="Yang D.C."/>
        </authorList>
    </citation>
    <scope>NUCLEOTIDE SEQUENCE [LARGE SCALE GENOMIC DNA]</scope>
    <source>
        <strain evidence="6 7">DCY80</strain>
    </source>
</reference>
<dbReference type="Pfam" id="PF03466">
    <property type="entry name" value="LysR_substrate"/>
    <property type="match status" value="1"/>
</dbReference>
<dbReference type="GO" id="GO:0032993">
    <property type="term" value="C:protein-DNA complex"/>
    <property type="evidence" value="ECO:0007669"/>
    <property type="project" value="TreeGrafter"/>
</dbReference>
<dbReference type="InterPro" id="IPR036390">
    <property type="entry name" value="WH_DNA-bd_sf"/>
</dbReference>
<dbReference type="PANTHER" id="PTHR30346:SF29">
    <property type="entry name" value="LYSR SUBSTRATE-BINDING"/>
    <property type="match status" value="1"/>
</dbReference>
<dbReference type="Proteomes" id="UP000217889">
    <property type="component" value="Chromosome"/>
</dbReference>
<protein>
    <submittedName>
        <fullName evidence="6">LysR family transcriptional regulator</fullName>
    </submittedName>
</protein>
<dbReference type="OrthoDB" id="4131546at2"/>
<dbReference type="InterPro" id="IPR000847">
    <property type="entry name" value="LysR_HTH_N"/>
</dbReference>
<dbReference type="AlphaFoldDB" id="A0A291GT61"/>
<dbReference type="GO" id="GO:0003700">
    <property type="term" value="F:DNA-binding transcription factor activity"/>
    <property type="evidence" value="ECO:0007669"/>
    <property type="project" value="InterPro"/>
</dbReference>
<evidence type="ECO:0000256" key="4">
    <source>
        <dbReference type="ARBA" id="ARBA00023163"/>
    </source>
</evidence>
<dbReference type="PANTHER" id="PTHR30346">
    <property type="entry name" value="TRANSCRIPTIONAL DUAL REGULATOR HCAR-RELATED"/>
    <property type="match status" value="1"/>
</dbReference>
<dbReference type="SUPFAM" id="SSF46785">
    <property type="entry name" value="Winged helix' DNA-binding domain"/>
    <property type="match status" value="1"/>
</dbReference>
<evidence type="ECO:0000256" key="2">
    <source>
        <dbReference type="ARBA" id="ARBA00023015"/>
    </source>
</evidence>
<dbReference type="CDD" id="cd00090">
    <property type="entry name" value="HTH_ARSR"/>
    <property type="match status" value="1"/>
</dbReference>
<dbReference type="KEGG" id="bgg:CFK41_00495"/>
<gene>
    <name evidence="6" type="ORF">CFK41_00495</name>
</gene>
<dbReference type="InterPro" id="IPR036388">
    <property type="entry name" value="WH-like_DNA-bd_sf"/>
</dbReference>
<dbReference type="RefSeq" id="WP_096797900.1">
    <property type="nucleotide sequence ID" value="NZ_CP023564.1"/>
</dbReference>
<keyword evidence="4" id="KW-0804">Transcription</keyword>
<accession>A0A291GT61</accession>
<evidence type="ECO:0000313" key="7">
    <source>
        <dbReference type="Proteomes" id="UP000217889"/>
    </source>
</evidence>
<dbReference type="PROSITE" id="PS50931">
    <property type="entry name" value="HTH_LYSR"/>
    <property type="match status" value="1"/>
</dbReference>
<keyword evidence="2" id="KW-0805">Transcription regulation</keyword>
<dbReference type="GO" id="GO:0003677">
    <property type="term" value="F:DNA binding"/>
    <property type="evidence" value="ECO:0007669"/>
    <property type="project" value="UniProtKB-KW"/>
</dbReference>
<proteinExistence type="inferred from homology"/>
<dbReference type="Gene3D" id="3.40.190.10">
    <property type="entry name" value="Periplasmic binding protein-like II"/>
    <property type="match status" value="2"/>
</dbReference>
<comment type="similarity">
    <text evidence="1">Belongs to the LysR transcriptional regulatory family.</text>
</comment>
<evidence type="ECO:0000313" key="6">
    <source>
        <dbReference type="EMBL" id="ATG53421.1"/>
    </source>
</evidence>
<dbReference type="CDD" id="cd08414">
    <property type="entry name" value="PBP2_LTTR_aromatics_like"/>
    <property type="match status" value="1"/>
</dbReference>
<dbReference type="Pfam" id="PF00126">
    <property type="entry name" value="HTH_1"/>
    <property type="match status" value="1"/>
</dbReference>
<keyword evidence="7" id="KW-1185">Reference proteome</keyword>
<evidence type="ECO:0000256" key="3">
    <source>
        <dbReference type="ARBA" id="ARBA00023125"/>
    </source>
</evidence>
<name>A0A291GT61_9MICO</name>
<dbReference type="Gene3D" id="1.10.10.10">
    <property type="entry name" value="Winged helix-like DNA-binding domain superfamily/Winged helix DNA-binding domain"/>
    <property type="match status" value="1"/>
</dbReference>
<evidence type="ECO:0000256" key="1">
    <source>
        <dbReference type="ARBA" id="ARBA00009437"/>
    </source>
</evidence>
<evidence type="ECO:0000259" key="5">
    <source>
        <dbReference type="PROSITE" id="PS50931"/>
    </source>
</evidence>
<keyword evidence="3" id="KW-0238">DNA-binding</keyword>
<dbReference type="SUPFAM" id="SSF53850">
    <property type="entry name" value="Periplasmic binding protein-like II"/>
    <property type="match status" value="1"/>
</dbReference>
<sequence length="305" mass="32987">MLDPTKLRVLRSVVETGSIRASAEALGYTPSAVSQQLSTLGRETGVALVERSGRGIVVTSAGQQLAERACTALEALDDVERLARELASGRTGRLGFGYVTSVAATWVPSISHEVRRTFPDLTLDLMHRDCTVQEAGHRFDVVLADAGSPSFGPDWSSIELVEEVYSVLLAEGHPLADRAELTLHDIASLPWTTDDPLDSWWFQRILSSCRAAGFVPEIAANPSDYAAVGGFVATGDYVSVQPSLIAATSQPGIVTVPLRRPCPERRVEIRVRRSIAENPATRFIVRRLQEFAQETAGRIPGVVAL</sequence>
<dbReference type="InterPro" id="IPR011991">
    <property type="entry name" value="ArsR-like_HTH"/>
</dbReference>